<dbReference type="InterPro" id="IPR045063">
    <property type="entry name" value="Dynamin_N"/>
</dbReference>
<protein>
    <recommendedName>
        <fullName evidence="8">P-loop containing nucleoside triphosphate hydrolase protein</fullName>
    </recommendedName>
</protein>
<evidence type="ECO:0000259" key="4">
    <source>
        <dbReference type="PROSITE" id="PS51388"/>
    </source>
</evidence>
<reference evidence="6 7" key="1">
    <citation type="submission" date="2015-04" db="EMBL/GenBank/DDBJ databases">
        <title>Complete genome sequence of Schizopora paradoxa KUC8140, a cosmopolitan wood degrader in East Asia.</title>
        <authorList>
            <consortium name="DOE Joint Genome Institute"/>
            <person name="Min B."/>
            <person name="Park H."/>
            <person name="Jang Y."/>
            <person name="Kim J.-J."/>
            <person name="Kim K.H."/>
            <person name="Pangilinan J."/>
            <person name="Lipzen A."/>
            <person name="Riley R."/>
            <person name="Grigoriev I.V."/>
            <person name="Spatafora J.W."/>
            <person name="Choi I.-G."/>
        </authorList>
    </citation>
    <scope>NUCLEOTIDE SEQUENCE [LARGE SCALE GENOMIC DNA]</scope>
    <source>
        <strain evidence="6 7">KUC8140</strain>
    </source>
</reference>
<organism evidence="6 7">
    <name type="scientific">Schizopora paradoxa</name>
    <dbReference type="NCBI Taxonomy" id="27342"/>
    <lineage>
        <taxon>Eukaryota</taxon>
        <taxon>Fungi</taxon>
        <taxon>Dikarya</taxon>
        <taxon>Basidiomycota</taxon>
        <taxon>Agaricomycotina</taxon>
        <taxon>Agaricomycetes</taxon>
        <taxon>Hymenochaetales</taxon>
        <taxon>Schizoporaceae</taxon>
        <taxon>Schizopora</taxon>
    </lineage>
</organism>
<dbReference type="AlphaFoldDB" id="A0A0H2RKN4"/>
<dbReference type="InterPro" id="IPR030381">
    <property type="entry name" value="G_DYNAMIN_dom"/>
</dbReference>
<evidence type="ECO:0000256" key="3">
    <source>
        <dbReference type="SAM" id="Coils"/>
    </source>
</evidence>
<dbReference type="InterPro" id="IPR001401">
    <property type="entry name" value="Dynamin_GTPase"/>
</dbReference>
<dbReference type="PROSITE" id="PS51388">
    <property type="entry name" value="GED"/>
    <property type="match status" value="1"/>
</dbReference>
<accession>A0A0H2RKN4</accession>
<dbReference type="SUPFAM" id="SSF52540">
    <property type="entry name" value="P-loop containing nucleoside triphosphate hydrolases"/>
    <property type="match status" value="1"/>
</dbReference>
<dbReference type="GO" id="GO:0003924">
    <property type="term" value="F:GTPase activity"/>
    <property type="evidence" value="ECO:0007669"/>
    <property type="project" value="InterPro"/>
</dbReference>
<feature type="coiled-coil region" evidence="3">
    <location>
        <begin position="730"/>
        <end position="778"/>
    </location>
</feature>
<dbReference type="InterPro" id="IPR003130">
    <property type="entry name" value="GED"/>
</dbReference>
<dbReference type="GO" id="GO:0005737">
    <property type="term" value="C:cytoplasm"/>
    <property type="evidence" value="ECO:0007669"/>
    <property type="project" value="TreeGrafter"/>
</dbReference>
<proteinExistence type="predicted"/>
<dbReference type="STRING" id="27342.A0A0H2RKN4"/>
<dbReference type="Pfam" id="PF01031">
    <property type="entry name" value="Dynamin_M"/>
    <property type="match status" value="2"/>
</dbReference>
<dbReference type="InterPro" id="IPR000375">
    <property type="entry name" value="Dynamin_stalk"/>
</dbReference>
<evidence type="ECO:0000259" key="5">
    <source>
        <dbReference type="PROSITE" id="PS51718"/>
    </source>
</evidence>
<dbReference type="PANTHER" id="PTHR11566">
    <property type="entry name" value="DYNAMIN"/>
    <property type="match status" value="1"/>
</dbReference>
<dbReference type="GO" id="GO:0016020">
    <property type="term" value="C:membrane"/>
    <property type="evidence" value="ECO:0007669"/>
    <property type="project" value="TreeGrafter"/>
</dbReference>
<keyword evidence="1" id="KW-0547">Nucleotide-binding</keyword>
<dbReference type="PRINTS" id="PR00195">
    <property type="entry name" value="DYNAMIN"/>
</dbReference>
<feature type="domain" description="GED" evidence="4">
    <location>
        <begin position="687"/>
        <end position="780"/>
    </location>
</feature>
<dbReference type="CDD" id="cd08771">
    <property type="entry name" value="DLP_1"/>
    <property type="match status" value="1"/>
</dbReference>
<dbReference type="InterPro" id="IPR020850">
    <property type="entry name" value="GED_dom"/>
</dbReference>
<dbReference type="GO" id="GO:0005525">
    <property type="term" value="F:GTP binding"/>
    <property type="evidence" value="ECO:0007669"/>
    <property type="project" value="InterPro"/>
</dbReference>
<evidence type="ECO:0000256" key="1">
    <source>
        <dbReference type="ARBA" id="ARBA00022741"/>
    </source>
</evidence>
<evidence type="ECO:0000313" key="7">
    <source>
        <dbReference type="Proteomes" id="UP000053477"/>
    </source>
</evidence>
<dbReference type="Gene3D" id="1.20.120.1240">
    <property type="entry name" value="Dynamin, middle domain"/>
    <property type="match status" value="2"/>
</dbReference>
<dbReference type="SMART" id="SM00053">
    <property type="entry name" value="DYNc"/>
    <property type="match status" value="1"/>
</dbReference>
<evidence type="ECO:0000256" key="2">
    <source>
        <dbReference type="ARBA" id="ARBA00023134"/>
    </source>
</evidence>
<sequence length="780" mass="88201">MVTTDISSSEYASQVRQVMTVARKLRDIGAQVVLDIPRIAVIGGQSAGKSSLVEGVTGIRVPRAAGTCTRCPMEVNLKSGTGPWSCEITLRFEYNQEGQPLPEVFLIPFGAPLTSPDDVEIALMRAQAAILNYPRIQHNDFLTKSKSELEVYRTNDAFDNGTLKFSKNVVCVDVFDEGCPDLSFVDLPGLIQNDERELVDLVEDLVRSNITGECLILVAIPMSDDMENQRAMRLAREVDSERRRTIGVLTKPDTLTKGATSAHQKWKDVLSGKEHPLMLGYYCVKLSDDVERASNLSRAQRNDAERTFFEAKSPWTELQANPTLRKRFGVGNTVADLSTQLSRLLELALPGLRTKAEQLLAECKSMLAELPRPIAVDASTEILTRVTDFCQHLTATVNGLDCVTSEDSVSATDGKTFVQQNRATYLQFKRRIRSTAPDFRPFEDHKRYITPSNPDDSDDDENFYPMISEAPQNQGPHNLYDVHRVIKSSIAWELPNNTPFDAKRHLINQFTCLWDAPALECFNAVASRLRLNLRASVKRHFHRFPKLQGYMFMKIMELLSRQEASSAVAVEMALKLEKDPLFTQNTHYLESCREKWLSHYKSVRNNQDQFLSTRQVPAPQYETGEVETAEEGYEGPRVVHPFAPRQRSLTITAAERALSALAELGYRNLSEKDLARLHKAPDNFQEELMVMADVRAYFQVAYKRIIDHIPLTIEHSLNKGLAKSMKTSLLQQLDLDSSEASKRLKDLLDEDPNVKTRREQLETRRRRLEQVLLELQKVGV</sequence>
<dbReference type="GO" id="GO:0008017">
    <property type="term" value="F:microtubule binding"/>
    <property type="evidence" value="ECO:0007669"/>
    <property type="project" value="TreeGrafter"/>
</dbReference>
<keyword evidence="2" id="KW-0342">GTP-binding</keyword>
<dbReference type="Gene3D" id="3.40.50.300">
    <property type="entry name" value="P-loop containing nucleotide triphosphate hydrolases"/>
    <property type="match status" value="1"/>
</dbReference>
<feature type="domain" description="Dynamin-type G" evidence="5">
    <location>
        <begin position="33"/>
        <end position="350"/>
    </location>
</feature>
<dbReference type="InterPro" id="IPR027417">
    <property type="entry name" value="P-loop_NTPase"/>
</dbReference>
<name>A0A0H2RKN4_9AGAM</name>
<dbReference type="OrthoDB" id="5061070at2759"/>
<keyword evidence="3" id="KW-0175">Coiled coil</keyword>
<evidence type="ECO:0000313" key="6">
    <source>
        <dbReference type="EMBL" id="KLO12399.1"/>
    </source>
</evidence>
<dbReference type="Pfam" id="PF00350">
    <property type="entry name" value="Dynamin_N"/>
    <property type="match status" value="1"/>
</dbReference>
<dbReference type="Proteomes" id="UP000053477">
    <property type="component" value="Unassembled WGS sequence"/>
</dbReference>
<dbReference type="Pfam" id="PF02212">
    <property type="entry name" value="GED"/>
    <property type="match status" value="1"/>
</dbReference>
<evidence type="ECO:0008006" key="8">
    <source>
        <dbReference type="Google" id="ProtNLM"/>
    </source>
</evidence>
<gene>
    <name evidence="6" type="ORF">SCHPADRAFT_941237</name>
</gene>
<dbReference type="InParanoid" id="A0A0H2RKN4"/>
<dbReference type="InterPro" id="IPR022812">
    <property type="entry name" value="Dynamin"/>
</dbReference>
<dbReference type="PROSITE" id="PS51718">
    <property type="entry name" value="G_DYNAMIN_2"/>
    <property type="match status" value="1"/>
</dbReference>
<keyword evidence="7" id="KW-1185">Reference proteome</keyword>
<dbReference type="EMBL" id="KQ085978">
    <property type="protein sequence ID" value="KLO12399.1"/>
    <property type="molecule type" value="Genomic_DNA"/>
</dbReference>
<dbReference type="GO" id="GO:0005874">
    <property type="term" value="C:microtubule"/>
    <property type="evidence" value="ECO:0007669"/>
    <property type="project" value="TreeGrafter"/>
</dbReference>